<proteinExistence type="predicted"/>
<evidence type="ECO:0000313" key="2">
    <source>
        <dbReference type="Proteomes" id="UP000318478"/>
    </source>
</evidence>
<dbReference type="InterPro" id="IPR036515">
    <property type="entry name" value="Transposase_17_sf"/>
</dbReference>
<reference evidence="1 2" key="1">
    <citation type="submission" date="2019-02" db="EMBL/GenBank/DDBJ databases">
        <title>Deep-cultivation of Planctomycetes and their phenomic and genomic characterization uncovers novel biology.</title>
        <authorList>
            <person name="Wiegand S."/>
            <person name="Jogler M."/>
            <person name="Boedeker C."/>
            <person name="Pinto D."/>
            <person name="Vollmers J."/>
            <person name="Rivas-Marin E."/>
            <person name="Kohn T."/>
            <person name="Peeters S.H."/>
            <person name="Heuer A."/>
            <person name="Rast P."/>
            <person name="Oberbeckmann S."/>
            <person name="Bunk B."/>
            <person name="Jeske O."/>
            <person name="Meyerdierks A."/>
            <person name="Storesund J.E."/>
            <person name="Kallscheuer N."/>
            <person name="Luecker S."/>
            <person name="Lage O.M."/>
            <person name="Pohl T."/>
            <person name="Merkel B.J."/>
            <person name="Hornburger P."/>
            <person name="Mueller R.-W."/>
            <person name="Bruemmer F."/>
            <person name="Labrenz M."/>
            <person name="Spormann A.M."/>
            <person name="Op Den Camp H."/>
            <person name="Overmann J."/>
            <person name="Amann R."/>
            <person name="Jetten M.S.M."/>
            <person name="Mascher T."/>
            <person name="Medema M.H."/>
            <person name="Devos D.P."/>
            <person name="Kaster A.-K."/>
            <person name="Ovreas L."/>
            <person name="Rohde M."/>
            <person name="Galperin M.Y."/>
            <person name="Jogler C."/>
        </authorList>
    </citation>
    <scope>NUCLEOTIDE SEQUENCE [LARGE SCALE GENOMIC DNA]</scope>
    <source>
        <strain evidence="1 2">Pla123a</strain>
    </source>
</reference>
<dbReference type="Proteomes" id="UP000318478">
    <property type="component" value="Unassembled WGS sequence"/>
</dbReference>
<dbReference type="EMBL" id="SJPO01000009">
    <property type="protein sequence ID" value="TWT73820.1"/>
    <property type="molecule type" value="Genomic_DNA"/>
</dbReference>
<sequence>MPVALFTYHAYGSWLPDRPQGYVERNRGIHPTNKKLATIQRGLLTQPEVSFDSELQRAIIERFQAICQEEGYRAHAAASEASHVHLLASWRDFQAPMKQVGGRIKNLISLHLSREHDCVGHKWFARGASRQQVESRRHFEHLVNAYLPKHSGWFWREEIGWRDPR</sequence>
<gene>
    <name evidence="1" type="ORF">Pla123a_37140</name>
</gene>
<name>A0A5C5YEQ2_9BACT</name>
<keyword evidence="2" id="KW-1185">Reference proteome</keyword>
<dbReference type="Gene3D" id="3.30.70.1290">
    <property type="entry name" value="Transposase IS200-like"/>
    <property type="match status" value="1"/>
</dbReference>
<protein>
    <recommendedName>
        <fullName evidence="3">Transposase IS200-like domain-containing protein</fullName>
    </recommendedName>
</protein>
<accession>A0A5C5YEQ2</accession>
<evidence type="ECO:0000313" key="1">
    <source>
        <dbReference type="EMBL" id="TWT73820.1"/>
    </source>
</evidence>
<dbReference type="GO" id="GO:0003677">
    <property type="term" value="F:DNA binding"/>
    <property type="evidence" value="ECO:0007669"/>
    <property type="project" value="InterPro"/>
</dbReference>
<organism evidence="1 2">
    <name type="scientific">Posidoniimonas polymericola</name>
    <dbReference type="NCBI Taxonomy" id="2528002"/>
    <lineage>
        <taxon>Bacteria</taxon>
        <taxon>Pseudomonadati</taxon>
        <taxon>Planctomycetota</taxon>
        <taxon>Planctomycetia</taxon>
        <taxon>Pirellulales</taxon>
        <taxon>Lacipirellulaceae</taxon>
        <taxon>Posidoniimonas</taxon>
    </lineage>
</organism>
<comment type="caution">
    <text evidence="1">The sequence shown here is derived from an EMBL/GenBank/DDBJ whole genome shotgun (WGS) entry which is preliminary data.</text>
</comment>
<evidence type="ECO:0008006" key="3">
    <source>
        <dbReference type="Google" id="ProtNLM"/>
    </source>
</evidence>
<dbReference type="AlphaFoldDB" id="A0A5C5YEQ2"/>
<dbReference type="GO" id="GO:0006313">
    <property type="term" value="P:DNA transposition"/>
    <property type="evidence" value="ECO:0007669"/>
    <property type="project" value="InterPro"/>
</dbReference>
<dbReference type="RefSeq" id="WP_146589654.1">
    <property type="nucleotide sequence ID" value="NZ_SJPO01000009.1"/>
</dbReference>
<dbReference type="GO" id="GO:0004803">
    <property type="term" value="F:transposase activity"/>
    <property type="evidence" value="ECO:0007669"/>
    <property type="project" value="InterPro"/>
</dbReference>
<dbReference type="SUPFAM" id="SSF143422">
    <property type="entry name" value="Transposase IS200-like"/>
    <property type="match status" value="1"/>
</dbReference>